<dbReference type="PANTHER" id="PTHR43612">
    <property type="entry name" value="TRIFUNCTIONAL ENZYME SUBUNIT ALPHA"/>
    <property type="match status" value="1"/>
</dbReference>
<dbReference type="InterPro" id="IPR050136">
    <property type="entry name" value="FA_oxidation_alpha_subunit"/>
</dbReference>
<dbReference type="GO" id="GO:0016509">
    <property type="term" value="F:long-chain (3S)-3-hydroxyacyl-CoA dehydrogenase (NAD+) activity"/>
    <property type="evidence" value="ECO:0007669"/>
    <property type="project" value="TreeGrafter"/>
</dbReference>
<proteinExistence type="predicted"/>
<reference evidence="1" key="1">
    <citation type="submission" date="2018-05" db="EMBL/GenBank/DDBJ databases">
        <authorList>
            <person name="Lanie J.A."/>
            <person name="Ng W.-L."/>
            <person name="Kazmierczak K.M."/>
            <person name="Andrzejewski T.M."/>
            <person name="Davidsen T.M."/>
            <person name="Wayne K.J."/>
            <person name="Tettelin H."/>
            <person name="Glass J.I."/>
            <person name="Rusch D."/>
            <person name="Podicherti R."/>
            <person name="Tsui H.-C.T."/>
            <person name="Winkler M.E."/>
        </authorList>
    </citation>
    <scope>NUCLEOTIDE SEQUENCE</scope>
</reference>
<dbReference type="InterPro" id="IPR001753">
    <property type="entry name" value="Enoyl-CoA_hydra/iso"/>
</dbReference>
<dbReference type="GO" id="GO:0006635">
    <property type="term" value="P:fatty acid beta-oxidation"/>
    <property type="evidence" value="ECO:0007669"/>
    <property type="project" value="TreeGrafter"/>
</dbReference>
<gene>
    <name evidence="1" type="ORF">METZ01_LOCUS429922</name>
</gene>
<dbReference type="AlphaFoldDB" id="A0A382Y3J4"/>
<dbReference type="CDD" id="cd06558">
    <property type="entry name" value="crotonase-like"/>
    <property type="match status" value="1"/>
</dbReference>
<dbReference type="SUPFAM" id="SSF52096">
    <property type="entry name" value="ClpP/crotonase"/>
    <property type="match status" value="1"/>
</dbReference>
<sequence length="125" mass="13513">MSMIRIEDQGDGVRTILFDRPESPHNFMNQEVVERLHSMVRDLVADDTVKGVVMASAKKSFLVGGDLKELQALKTPSDAAAIIEDVQICMRDIELAPKPFVAAINGLALGGGLEIALSCSYRIAA</sequence>
<protein>
    <recommendedName>
        <fullName evidence="2">3-hydroxyacyl-CoA dehydrogenase NAD binding domain-containing protein</fullName>
    </recommendedName>
</protein>
<dbReference type="GO" id="GO:0004300">
    <property type="term" value="F:enoyl-CoA hydratase activity"/>
    <property type="evidence" value="ECO:0007669"/>
    <property type="project" value="TreeGrafter"/>
</dbReference>
<evidence type="ECO:0008006" key="2">
    <source>
        <dbReference type="Google" id="ProtNLM"/>
    </source>
</evidence>
<feature type="non-terminal residue" evidence="1">
    <location>
        <position position="125"/>
    </location>
</feature>
<dbReference type="Gene3D" id="3.90.226.10">
    <property type="entry name" value="2-enoyl-CoA Hydratase, Chain A, domain 1"/>
    <property type="match status" value="1"/>
</dbReference>
<dbReference type="InterPro" id="IPR029045">
    <property type="entry name" value="ClpP/crotonase-like_dom_sf"/>
</dbReference>
<dbReference type="Pfam" id="PF00378">
    <property type="entry name" value="ECH_1"/>
    <property type="match status" value="1"/>
</dbReference>
<evidence type="ECO:0000313" key="1">
    <source>
        <dbReference type="EMBL" id="SVD77068.1"/>
    </source>
</evidence>
<accession>A0A382Y3J4</accession>
<name>A0A382Y3J4_9ZZZZ</name>
<dbReference type="EMBL" id="UINC01172146">
    <property type="protein sequence ID" value="SVD77068.1"/>
    <property type="molecule type" value="Genomic_DNA"/>
</dbReference>
<dbReference type="PANTHER" id="PTHR43612:SF3">
    <property type="entry name" value="TRIFUNCTIONAL ENZYME SUBUNIT ALPHA, MITOCHONDRIAL"/>
    <property type="match status" value="1"/>
</dbReference>
<organism evidence="1">
    <name type="scientific">marine metagenome</name>
    <dbReference type="NCBI Taxonomy" id="408172"/>
    <lineage>
        <taxon>unclassified sequences</taxon>
        <taxon>metagenomes</taxon>
        <taxon>ecological metagenomes</taxon>
    </lineage>
</organism>